<feature type="region of interest" description="Disordered" evidence="1">
    <location>
        <begin position="232"/>
        <end position="269"/>
    </location>
</feature>
<keyword evidence="3" id="KW-1185">Reference proteome</keyword>
<dbReference type="Proteomes" id="UP001178507">
    <property type="component" value="Unassembled WGS sequence"/>
</dbReference>
<protein>
    <submittedName>
        <fullName evidence="2">Uncharacterized protein</fullName>
    </submittedName>
</protein>
<dbReference type="AlphaFoldDB" id="A0AA36MM44"/>
<accession>A0AA36MM44</accession>
<proteinExistence type="predicted"/>
<evidence type="ECO:0000313" key="3">
    <source>
        <dbReference type="Proteomes" id="UP001178507"/>
    </source>
</evidence>
<comment type="caution">
    <text evidence="2">The sequence shown here is derived from an EMBL/GenBank/DDBJ whole genome shotgun (WGS) entry which is preliminary data.</text>
</comment>
<feature type="compositionally biased region" description="Basic and acidic residues" evidence="1">
    <location>
        <begin position="23"/>
        <end position="41"/>
    </location>
</feature>
<reference evidence="2" key="1">
    <citation type="submission" date="2023-08" db="EMBL/GenBank/DDBJ databases">
        <authorList>
            <person name="Chen Y."/>
            <person name="Shah S."/>
            <person name="Dougan E. K."/>
            <person name="Thang M."/>
            <person name="Chan C."/>
        </authorList>
    </citation>
    <scope>NUCLEOTIDE SEQUENCE</scope>
</reference>
<name>A0AA36MM44_9DINO</name>
<feature type="region of interest" description="Disordered" evidence="1">
    <location>
        <begin position="1"/>
        <end position="47"/>
    </location>
</feature>
<gene>
    <name evidence="2" type="ORF">EVOR1521_LOCUS2661</name>
</gene>
<dbReference type="EMBL" id="CAUJNA010000147">
    <property type="protein sequence ID" value="CAJ1372628.1"/>
    <property type="molecule type" value="Genomic_DNA"/>
</dbReference>
<sequence>MLIDEFVRPVHAVHSGSAQSPASKRDEQRQKRRQMKPDPKQKPQRPSFSMISNLTAEALQFLLQQPRNRLLIEESHELQAGTEMGKYIESKTGQEEEFYQKRASRPAAGHLRPFSYARRLAREVFAGWRLHVATLKEQGVPRRQRRSSSVLLVHDVKVPLQLRERSDTESEEEEEEAGESIFAPLVLDASAFRTAFTVGSLMASRIKAQKLKEEGKTAPSYANVQAVTEVSLQEIPPPPEEESPASEAKSSRRRQAKSNAKGTRWGEDFTSLDDRQRRERLLNDSSYVGFQLHKLRRTQLFQRQLTDTAEIFDSGGPRKLRRKAKFRLEGRFLARSSPGPRRSP</sequence>
<evidence type="ECO:0000313" key="2">
    <source>
        <dbReference type="EMBL" id="CAJ1372628.1"/>
    </source>
</evidence>
<evidence type="ECO:0000256" key="1">
    <source>
        <dbReference type="SAM" id="MobiDB-lite"/>
    </source>
</evidence>
<organism evidence="2 3">
    <name type="scientific">Effrenium voratum</name>
    <dbReference type="NCBI Taxonomy" id="2562239"/>
    <lineage>
        <taxon>Eukaryota</taxon>
        <taxon>Sar</taxon>
        <taxon>Alveolata</taxon>
        <taxon>Dinophyceae</taxon>
        <taxon>Suessiales</taxon>
        <taxon>Symbiodiniaceae</taxon>
        <taxon>Effrenium</taxon>
    </lineage>
</organism>